<accession>A0A6N6VF22</accession>
<dbReference type="SMART" id="SM00347">
    <property type="entry name" value="HTH_MARR"/>
    <property type="match status" value="1"/>
</dbReference>
<dbReference type="RefSeq" id="WP_152217611.1">
    <property type="nucleotide sequence ID" value="NZ_WESC01000022.1"/>
</dbReference>
<evidence type="ECO:0000256" key="2">
    <source>
        <dbReference type="ARBA" id="ARBA00023125"/>
    </source>
</evidence>
<feature type="domain" description="HTH marR-type" evidence="4">
    <location>
        <begin position="1"/>
        <end position="141"/>
    </location>
</feature>
<evidence type="ECO:0000259" key="4">
    <source>
        <dbReference type="PROSITE" id="PS50995"/>
    </source>
</evidence>
<dbReference type="InterPro" id="IPR036388">
    <property type="entry name" value="WH-like_DNA-bd_sf"/>
</dbReference>
<keyword evidence="6" id="KW-1185">Reference proteome</keyword>
<reference evidence="5 6" key="1">
    <citation type="submission" date="2019-09" db="EMBL/GenBank/DDBJ databases">
        <title>Parvibaculum sedimenti sp. nov., isolated from sediment.</title>
        <authorList>
            <person name="Wang Y."/>
        </authorList>
    </citation>
    <scope>NUCLEOTIDE SEQUENCE [LARGE SCALE GENOMIC DNA]</scope>
    <source>
        <strain evidence="5 6">HXT-9</strain>
    </source>
</reference>
<evidence type="ECO:0000313" key="6">
    <source>
        <dbReference type="Proteomes" id="UP000468901"/>
    </source>
</evidence>
<evidence type="ECO:0000256" key="3">
    <source>
        <dbReference type="ARBA" id="ARBA00023163"/>
    </source>
</evidence>
<gene>
    <name evidence="5" type="ORF">F2P47_17115</name>
</gene>
<dbReference type="InterPro" id="IPR039422">
    <property type="entry name" value="MarR/SlyA-like"/>
</dbReference>
<name>A0A6N6VF22_9HYPH</name>
<dbReference type="Proteomes" id="UP000468901">
    <property type="component" value="Unassembled WGS sequence"/>
</dbReference>
<keyword evidence="1" id="KW-0805">Transcription regulation</keyword>
<dbReference type="PROSITE" id="PS50995">
    <property type="entry name" value="HTH_MARR_2"/>
    <property type="match status" value="1"/>
</dbReference>
<evidence type="ECO:0000313" key="5">
    <source>
        <dbReference type="EMBL" id="KAB7738454.1"/>
    </source>
</evidence>
<dbReference type="PRINTS" id="PR00598">
    <property type="entry name" value="HTHMARR"/>
</dbReference>
<dbReference type="Gene3D" id="1.10.10.10">
    <property type="entry name" value="Winged helix-like DNA-binding domain superfamily/Winged helix DNA-binding domain"/>
    <property type="match status" value="1"/>
</dbReference>
<proteinExistence type="predicted"/>
<dbReference type="InterPro" id="IPR000835">
    <property type="entry name" value="HTH_MarR-typ"/>
</dbReference>
<keyword evidence="2" id="KW-0238">DNA-binding</keyword>
<dbReference type="Pfam" id="PF01047">
    <property type="entry name" value="MarR"/>
    <property type="match status" value="1"/>
</dbReference>
<dbReference type="AlphaFoldDB" id="A0A6N6VF22"/>
<organism evidence="5 6">
    <name type="scientific">Parvibaculum sedimenti</name>
    <dbReference type="NCBI Taxonomy" id="2608632"/>
    <lineage>
        <taxon>Bacteria</taxon>
        <taxon>Pseudomonadati</taxon>
        <taxon>Pseudomonadota</taxon>
        <taxon>Alphaproteobacteria</taxon>
        <taxon>Hyphomicrobiales</taxon>
        <taxon>Parvibaculaceae</taxon>
        <taxon>Parvibaculum</taxon>
    </lineage>
</organism>
<comment type="caution">
    <text evidence="5">The sequence shown here is derived from an EMBL/GenBank/DDBJ whole genome shotgun (WGS) entry which is preliminary data.</text>
</comment>
<dbReference type="GO" id="GO:0006950">
    <property type="term" value="P:response to stress"/>
    <property type="evidence" value="ECO:0007669"/>
    <property type="project" value="TreeGrafter"/>
</dbReference>
<dbReference type="InterPro" id="IPR036390">
    <property type="entry name" value="WH_DNA-bd_sf"/>
</dbReference>
<sequence>MSSLDSALYAFTNAIQPVRRAWMQAAGTAFAEAGLSNSLATVVLFVSRLGPQTQQKTLAQEVGVNPAALARMLDQGETAGLLVRNEIPGDRRSKTVDLLPKGARLASRLEEAIAVLRSKLLADVPLSDIKTTIRVLRLLEERSQAHVDSMRAKGK</sequence>
<evidence type="ECO:0000256" key="1">
    <source>
        <dbReference type="ARBA" id="ARBA00023015"/>
    </source>
</evidence>
<dbReference type="GO" id="GO:0003700">
    <property type="term" value="F:DNA-binding transcription factor activity"/>
    <property type="evidence" value="ECO:0007669"/>
    <property type="project" value="InterPro"/>
</dbReference>
<dbReference type="GO" id="GO:0003677">
    <property type="term" value="F:DNA binding"/>
    <property type="evidence" value="ECO:0007669"/>
    <property type="project" value="UniProtKB-KW"/>
</dbReference>
<keyword evidence="3" id="KW-0804">Transcription</keyword>
<dbReference type="PANTHER" id="PTHR33164:SF64">
    <property type="entry name" value="TRANSCRIPTIONAL REGULATOR SLYA"/>
    <property type="match status" value="1"/>
</dbReference>
<dbReference type="EMBL" id="WESC01000022">
    <property type="protein sequence ID" value="KAB7738454.1"/>
    <property type="molecule type" value="Genomic_DNA"/>
</dbReference>
<dbReference type="SUPFAM" id="SSF46785">
    <property type="entry name" value="Winged helix' DNA-binding domain"/>
    <property type="match status" value="1"/>
</dbReference>
<protein>
    <submittedName>
        <fullName evidence="5">MarR family transcriptional regulator</fullName>
    </submittedName>
</protein>
<dbReference type="PANTHER" id="PTHR33164">
    <property type="entry name" value="TRANSCRIPTIONAL REGULATOR, MARR FAMILY"/>
    <property type="match status" value="1"/>
</dbReference>